<comment type="similarity">
    <text evidence="1">Belongs to the disease resistance NB-LRR family.</text>
</comment>
<evidence type="ECO:0000256" key="2">
    <source>
        <dbReference type="ARBA" id="ARBA00022737"/>
    </source>
</evidence>
<dbReference type="Pfam" id="PF23247">
    <property type="entry name" value="LRR_RPS2"/>
    <property type="match status" value="2"/>
</dbReference>
<reference evidence="8 9" key="1">
    <citation type="submission" date="2020-08" db="EMBL/GenBank/DDBJ databases">
        <title>Plant Genome Project.</title>
        <authorList>
            <person name="Zhang R.-G."/>
        </authorList>
    </citation>
    <scope>NUCLEOTIDE SEQUENCE [LARGE SCALE GENOMIC DNA]</scope>
    <source>
        <tissue evidence="8">Rhizome</tissue>
    </source>
</reference>
<keyword evidence="4" id="KW-0547">Nucleotide-binding</keyword>
<dbReference type="PANTHER" id="PTHR33463:SF218">
    <property type="entry name" value="DISEASE RESISTANCE PROTEIN RPS2-LIKE"/>
    <property type="match status" value="1"/>
</dbReference>
<evidence type="ECO:0008006" key="10">
    <source>
        <dbReference type="Google" id="ProtNLM"/>
    </source>
</evidence>
<gene>
    <name evidence="8" type="ORF">ZIOFF_058803</name>
</gene>
<keyword evidence="4" id="KW-0067">ATP-binding</keyword>
<protein>
    <recommendedName>
        <fullName evidence="10">AAA+ ATPase domain-containing protein</fullName>
    </recommendedName>
</protein>
<feature type="domain" description="Disease resistance protein At4g27190-like leucine-rich repeats" evidence="7">
    <location>
        <begin position="800"/>
        <end position="928"/>
    </location>
</feature>
<dbReference type="PANTHER" id="PTHR33463">
    <property type="entry name" value="NB-ARC DOMAIN-CONTAINING PROTEIN-RELATED"/>
    <property type="match status" value="1"/>
</dbReference>
<dbReference type="Gene3D" id="3.80.10.10">
    <property type="entry name" value="Ribonuclease Inhibitor"/>
    <property type="match status" value="3"/>
</dbReference>
<evidence type="ECO:0000256" key="5">
    <source>
        <dbReference type="SAM" id="Coils"/>
    </source>
</evidence>
<dbReference type="Proteomes" id="UP000734854">
    <property type="component" value="Unassembled WGS sequence"/>
</dbReference>
<dbReference type="InterPro" id="IPR050905">
    <property type="entry name" value="Plant_NBS-LRR"/>
</dbReference>
<keyword evidence="9" id="KW-1185">Reference proteome</keyword>
<dbReference type="AlphaFoldDB" id="A0A8J5F457"/>
<keyword evidence="2" id="KW-0677">Repeat</keyword>
<feature type="coiled-coil region" evidence="5">
    <location>
        <begin position="78"/>
        <end position="105"/>
    </location>
</feature>
<evidence type="ECO:0000256" key="1">
    <source>
        <dbReference type="ARBA" id="ARBA00008894"/>
    </source>
</evidence>
<feature type="domain" description="NB-ARC" evidence="6">
    <location>
        <begin position="166"/>
        <end position="324"/>
    </location>
</feature>
<evidence type="ECO:0000256" key="4">
    <source>
        <dbReference type="ARBA" id="ARBA00022840"/>
    </source>
</evidence>
<dbReference type="InterPro" id="IPR002182">
    <property type="entry name" value="NB-ARC"/>
</dbReference>
<evidence type="ECO:0000259" key="6">
    <source>
        <dbReference type="Pfam" id="PF00931"/>
    </source>
</evidence>
<sequence>MVSPCLNTFCGGMGSGTGNAIVKYLWKKSKKHACYFIYYKKKFEKFKEQFDLLKAITDDTQRKVEISKRNNEVISDEVNLWLNKVIELEEKFNNIENNFDRIVENEKYCIPSLIFRYKVGREATRKKDKTLKLLDQSKFQSFSHILDPSAVNHPSNIDFVSFGATKEAMQKVIDALNDDKVNLIGIYGMGGVGKTTLIEEISRKMKEAETFDMVMDVVVSQNPNIAQIQRDIADALGMRESSNKMLATRLKQVKKVLIMLDDVWARLELVKEVGIPYREHKGCKVILTSRKAETCNVMEADVSVEVATLSKEDSWQLFRMRAGQVAESDGIEPIARKVAQECCGLPLAIVVVGRALRSYEDASAWEDALSQLKQSVPLNMEEVEEKLFKPLELSYQNLKTAELKQLFLYCCLFREDYNISEDEVTRYAVGENLLSNLSTLEDVRGRVHFLLQKLKLSCLVLDSKKAGCVKLHDVVRDVAVYIGFKDNNHFLVKAGLGLIDWPKYENLAECKRISLSNNFLQEIPEKPNCSKLVLLLLNMNPITSVPINFFENMVTLNVLDFSSTEITSLPSSLTCLKCLGTLRLDRCKRLNDINVVGELKTLIILSLQQCKGISALPETVDGLVKLKLLDLSNCTLLQIPRNLIPKLTQLEELYLRGYNVTEALFVEIASLKRLVRVELYVKDAQDFSLKVIPSNAFKNLCHFIIYNELDWFTMASAYQRKLFIKQASQSVIIWGMPFLRGTEDLMLDSCQCNLTDLTPLENMSCFANLKSLTLTNNHQIQCLLRSTNGTPSNAFGELVKVNILNMEKLEQICHGHLPDLSLRKLRTLVLKRCRNLVDILPRDLLQRVHSSLVELLLEGCPGPGILLNFEELGHDSVFFPKLQTIRLSQISDVISFCTGVVPPGSLHNLTTFEVVNCEKLSYLFSPTLDATHSRLLPSDTFKKLKHLKIMGCPCLKHVFLPSIANELQSLERLEIKNNDSMETIIAEEEGCDLEKGAFPMLNRLLFIKLPVLCCFFKGEPAKTLDWPSLEYIHLGDCSKLAGLPIGRESAQKLKKVHVVRLNDVDWFTTLKWEDDTIKSRFDIIFIWMFLFLDLQVCPEGRKGCGCRIPLDFLFREGRCGGRRPRGSEIVDMEAKQWREESRAVRGKSNELFACEQEEDDDDATELAVFSINRIRMI</sequence>
<organism evidence="8 9">
    <name type="scientific">Zingiber officinale</name>
    <name type="common">Ginger</name>
    <name type="synonym">Amomum zingiber</name>
    <dbReference type="NCBI Taxonomy" id="94328"/>
    <lineage>
        <taxon>Eukaryota</taxon>
        <taxon>Viridiplantae</taxon>
        <taxon>Streptophyta</taxon>
        <taxon>Embryophyta</taxon>
        <taxon>Tracheophyta</taxon>
        <taxon>Spermatophyta</taxon>
        <taxon>Magnoliopsida</taxon>
        <taxon>Liliopsida</taxon>
        <taxon>Zingiberales</taxon>
        <taxon>Zingiberaceae</taxon>
        <taxon>Zingiber</taxon>
    </lineage>
</organism>
<dbReference type="SUPFAM" id="SSF52058">
    <property type="entry name" value="L domain-like"/>
    <property type="match status" value="1"/>
</dbReference>
<comment type="caution">
    <text evidence="8">The sequence shown here is derived from an EMBL/GenBank/DDBJ whole genome shotgun (WGS) entry which is preliminary data.</text>
</comment>
<accession>A0A8J5F457</accession>
<dbReference type="Gene3D" id="3.40.50.300">
    <property type="entry name" value="P-loop containing nucleotide triphosphate hydrolases"/>
    <property type="match status" value="1"/>
</dbReference>
<evidence type="ECO:0000259" key="7">
    <source>
        <dbReference type="Pfam" id="PF23247"/>
    </source>
</evidence>
<dbReference type="SUPFAM" id="SSF52540">
    <property type="entry name" value="P-loop containing nucleoside triphosphate hydrolases"/>
    <property type="match status" value="1"/>
</dbReference>
<dbReference type="InterPro" id="IPR027417">
    <property type="entry name" value="P-loop_NTPase"/>
</dbReference>
<keyword evidence="5" id="KW-0175">Coiled coil</keyword>
<dbReference type="InterPro" id="IPR032675">
    <property type="entry name" value="LRR_dom_sf"/>
</dbReference>
<dbReference type="Gene3D" id="1.10.8.430">
    <property type="entry name" value="Helical domain of apoptotic protease-activating factors"/>
    <property type="match status" value="1"/>
</dbReference>
<dbReference type="GO" id="GO:0006952">
    <property type="term" value="P:defense response"/>
    <property type="evidence" value="ECO:0007669"/>
    <property type="project" value="UniProtKB-KW"/>
</dbReference>
<name>A0A8J5F457_ZINOF</name>
<evidence type="ECO:0000256" key="3">
    <source>
        <dbReference type="ARBA" id="ARBA00022821"/>
    </source>
</evidence>
<dbReference type="PRINTS" id="PR00364">
    <property type="entry name" value="DISEASERSIST"/>
</dbReference>
<dbReference type="InterPro" id="IPR036388">
    <property type="entry name" value="WH-like_DNA-bd_sf"/>
</dbReference>
<feature type="domain" description="Disease resistance protein At4g27190-like leucine-rich repeats" evidence="7">
    <location>
        <begin position="935"/>
        <end position="1043"/>
    </location>
</feature>
<dbReference type="EMBL" id="JACMSC010000016">
    <property type="protein sequence ID" value="KAG6482172.1"/>
    <property type="molecule type" value="Genomic_DNA"/>
</dbReference>
<dbReference type="Gene3D" id="1.10.10.10">
    <property type="entry name" value="Winged helix-like DNA-binding domain superfamily/Winged helix DNA-binding domain"/>
    <property type="match status" value="1"/>
</dbReference>
<evidence type="ECO:0000313" key="9">
    <source>
        <dbReference type="Proteomes" id="UP000734854"/>
    </source>
</evidence>
<dbReference type="Pfam" id="PF00931">
    <property type="entry name" value="NB-ARC"/>
    <property type="match status" value="1"/>
</dbReference>
<dbReference type="InterPro" id="IPR057135">
    <property type="entry name" value="At4g27190-like_LRR"/>
</dbReference>
<dbReference type="FunFam" id="3.40.50.300:FF:001091">
    <property type="entry name" value="Probable disease resistance protein At1g61300"/>
    <property type="match status" value="1"/>
</dbReference>
<keyword evidence="3" id="KW-0611">Plant defense</keyword>
<dbReference type="GO" id="GO:0005524">
    <property type="term" value="F:ATP binding"/>
    <property type="evidence" value="ECO:0007669"/>
    <property type="project" value="UniProtKB-KW"/>
</dbReference>
<dbReference type="InterPro" id="IPR042197">
    <property type="entry name" value="Apaf_helical"/>
</dbReference>
<evidence type="ECO:0000313" key="8">
    <source>
        <dbReference type="EMBL" id="KAG6482172.1"/>
    </source>
</evidence>
<dbReference type="GO" id="GO:0043531">
    <property type="term" value="F:ADP binding"/>
    <property type="evidence" value="ECO:0007669"/>
    <property type="project" value="InterPro"/>
</dbReference>
<proteinExistence type="inferred from homology"/>